<dbReference type="Gene3D" id="3.40.1350.10">
    <property type="match status" value="1"/>
</dbReference>
<reference evidence="1" key="1">
    <citation type="submission" date="2018-05" db="EMBL/GenBank/DDBJ databases">
        <authorList>
            <person name="Lanie J.A."/>
            <person name="Ng W.-L."/>
            <person name="Kazmierczak K.M."/>
            <person name="Andrzejewski T.M."/>
            <person name="Davidsen T.M."/>
            <person name="Wayne K.J."/>
            <person name="Tettelin H."/>
            <person name="Glass J.I."/>
            <person name="Rusch D."/>
            <person name="Podicherti R."/>
            <person name="Tsui H.-C.T."/>
            <person name="Winkler M.E."/>
        </authorList>
    </citation>
    <scope>NUCLEOTIDE SEQUENCE</scope>
</reference>
<organism evidence="1">
    <name type="scientific">marine metagenome</name>
    <dbReference type="NCBI Taxonomy" id="408172"/>
    <lineage>
        <taxon>unclassified sequences</taxon>
        <taxon>metagenomes</taxon>
        <taxon>ecological metagenomes</taxon>
    </lineage>
</organism>
<gene>
    <name evidence="1" type="ORF">METZ01_LOCUS346481</name>
</gene>
<dbReference type="GO" id="GO:0003676">
    <property type="term" value="F:nucleic acid binding"/>
    <property type="evidence" value="ECO:0007669"/>
    <property type="project" value="InterPro"/>
</dbReference>
<dbReference type="InterPro" id="IPR011856">
    <property type="entry name" value="tRNA_endonuc-like_dom_sf"/>
</dbReference>
<dbReference type="AlphaFoldDB" id="A0A382R913"/>
<protein>
    <recommendedName>
        <fullName evidence="2">Restriction endonuclease type IV Mrr domain-containing protein</fullName>
    </recommendedName>
</protein>
<name>A0A382R913_9ZZZZ</name>
<dbReference type="EMBL" id="UINC01119648">
    <property type="protein sequence ID" value="SVC93627.1"/>
    <property type="molecule type" value="Genomic_DNA"/>
</dbReference>
<sequence length="104" mass="11983">MGAERDPNPAGLRRCNARTREGSLCLKSANRQFGIFVTTSWVSEQAYKELVEDRHPVLVISGRDIIEILRSGMSIRSGKDMLDWLSTVAPKQRTRRWHRDDQRT</sequence>
<evidence type="ECO:0000313" key="1">
    <source>
        <dbReference type="EMBL" id="SVC93627.1"/>
    </source>
</evidence>
<accession>A0A382R913</accession>
<evidence type="ECO:0008006" key="2">
    <source>
        <dbReference type="Google" id="ProtNLM"/>
    </source>
</evidence>
<proteinExistence type="predicted"/>